<evidence type="ECO:0000313" key="5">
    <source>
        <dbReference type="EMBL" id="CAG6691572.1"/>
    </source>
</evidence>
<evidence type="ECO:0000256" key="2">
    <source>
        <dbReference type="ARBA" id="ARBA00006375"/>
    </source>
</evidence>
<dbReference type="GO" id="GO:0015658">
    <property type="term" value="F:branched-chain amino acid transmembrane transporter activity"/>
    <property type="evidence" value="ECO:0007669"/>
    <property type="project" value="InterPro"/>
</dbReference>
<dbReference type="AlphaFoldDB" id="A0A8D8TWJ0"/>
<reference evidence="5" key="1">
    <citation type="submission" date="2021-05" db="EMBL/GenBank/DDBJ databases">
        <authorList>
            <person name="Alioto T."/>
            <person name="Alioto T."/>
            <person name="Gomez Garrido J."/>
        </authorList>
    </citation>
    <scope>NUCLEOTIDE SEQUENCE</scope>
</reference>
<dbReference type="PANTHER" id="PTHR46314">
    <property type="entry name" value="SOLUTE CARRIER FAMILY 25 MEMBER 44"/>
    <property type="match status" value="1"/>
</dbReference>
<keyword evidence="3" id="KW-0812">Transmembrane</keyword>
<evidence type="ECO:0000256" key="3">
    <source>
        <dbReference type="ARBA" id="ARBA00022692"/>
    </source>
</evidence>
<proteinExistence type="inferred from homology"/>
<comment type="similarity">
    <text evidence="2">Belongs to the mitochondrial carrier (TC 2.A.29) family.</text>
</comment>
<dbReference type="Gene3D" id="1.50.40.10">
    <property type="entry name" value="Mitochondrial carrier domain"/>
    <property type="match status" value="1"/>
</dbReference>
<name>A0A8D8TWJ0_9HEMI</name>
<dbReference type="GO" id="GO:0016020">
    <property type="term" value="C:membrane"/>
    <property type="evidence" value="ECO:0007669"/>
    <property type="project" value="UniProtKB-SubCell"/>
</dbReference>
<dbReference type="InterPro" id="IPR042164">
    <property type="entry name" value="SLC25A44"/>
</dbReference>
<dbReference type="PANTHER" id="PTHR46314:SF2">
    <property type="entry name" value="SOLUTE CARRIER FAMILY 25 MEMBER 44"/>
    <property type="match status" value="1"/>
</dbReference>
<dbReference type="Pfam" id="PF00153">
    <property type="entry name" value="Mito_carr"/>
    <property type="match status" value="1"/>
</dbReference>
<dbReference type="GO" id="GO:0005739">
    <property type="term" value="C:mitochondrion"/>
    <property type="evidence" value="ECO:0007669"/>
    <property type="project" value="InterPro"/>
</dbReference>
<keyword evidence="4" id="KW-0472">Membrane</keyword>
<sequence>MLLTGRGNEIRSPFLCNFIVEQHRILHVTSHLSYYIVFLFLSQVQRTNSMLQTCKLLWIEEGVWMFSKGLSARLVQSVMFSFSIILGYETIKRFSVKSEYKHQVRW</sequence>
<accession>A0A8D8TWJ0</accession>
<evidence type="ECO:0000256" key="4">
    <source>
        <dbReference type="ARBA" id="ARBA00023136"/>
    </source>
</evidence>
<dbReference type="InterPro" id="IPR023395">
    <property type="entry name" value="MCP_dom_sf"/>
</dbReference>
<dbReference type="InterPro" id="IPR018108">
    <property type="entry name" value="MCP_transmembrane"/>
</dbReference>
<dbReference type="GO" id="GO:0009083">
    <property type="term" value="P:branched-chain amino acid catabolic process"/>
    <property type="evidence" value="ECO:0007669"/>
    <property type="project" value="InterPro"/>
</dbReference>
<protein>
    <submittedName>
        <fullName evidence="5">Solute carrier family 25 member 44</fullName>
    </submittedName>
</protein>
<dbReference type="EMBL" id="HBUF01303462">
    <property type="protein sequence ID" value="CAG6691572.1"/>
    <property type="molecule type" value="Transcribed_RNA"/>
</dbReference>
<dbReference type="SUPFAM" id="SSF103506">
    <property type="entry name" value="Mitochondrial carrier"/>
    <property type="match status" value="1"/>
</dbReference>
<evidence type="ECO:0000256" key="1">
    <source>
        <dbReference type="ARBA" id="ARBA00004141"/>
    </source>
</evidence>
<comment type="subcellular location">
    <subcellularLocation>
        <location evidence="1">Membrane</location>
        <topology evidence="1">Multi-pass membrane protein</topology>
    </subcellularLocation>
</comment>
<organism evidence="5">
    <name type="scientific">Cacopsylla melanoneura</name>
    <dbReference type="NCBI Taxonomy" id="428564"/>
    <lineage>
        <taxon>Eukaryota</taxon>
        <taxon>Metazoa</taxon>
        <taxon>Ecdysozoa</taxon>
        <taxon>Arthropoda</taxon>
        <taxon>Hexapoda</taxon>
        <taxon>Insecta</taxon>
        <taxon>Pterygota</taxon>
        <taxon>Neoptera</taxon>
        <taxon>Paraneoptera</taxon>
        <taxon>Hemiptera</taxon>
        <taxon>Sternorrhyncha</taxon>
        <taxon>Psylloidea</taxon>
        <taxon>Psyllidae</taxon>
        <taxon>Psyllinae</taxon>
        <taxon>Cacopsylla</taxon>
    </lineage>
</organism>